<name>A0A0F8VYT0_9ZZZZ</name>
<dbReference type="Gene3D" id="1.10.30.50">
    <property type="match status" value="1"/>
</dbReference>
<proteinExistence type="predicted"/>
<dbReference type="Pfam" id="PF01844">
    <property type="entry name" value="HNH"/>
    <property type="match status" value="1"/>
</dbReference>
<dbReference type="GO" id="GO:0003676">
    <property type="term" value="F:nucleic acid binding"/>
    <property type="evidence" value="ECO:0007669"/>
    <property type="project" value="InterPro"/>
</dbReference>
<evidence type="ECO:0000313" key="2">
    <source>
        <dbReference type="EMBL" id="KKK49523.1"/>
    </source>
</evidence>
<dbReference type="SMART" id="SM00507">
    <property type="entry name" value="HNHc"/>
    <property type="match status" value="1"/>
</dbReference>
<comment type="caution">
    <text evidence="2">The sequence shown here is derived from an EMBL/GenBank/DDBJ whole genome shotgun (WGS) entry which is preliminary data.</text>
</comment>
<dbReference type="GO" id="GO:0004519">
    <property type="term" value="F:endonuclease activity"/>
    <property type="evidence" value="ECO:0007669"/>
    <property type="project" value="InterPro"/>
</dbReference>
<reference evidence="2" key="1">
    <citation type="journal article" date="2015" name="Nature">
        <title>Complex archaea that bridge the gap between prokaryotes and eukaryotes.</title>
        <authorList>
            <person name="Spang A."/>
            <person name="Saw J.H."/>
            <person name="Jorgensen S.L."/>
            <person name="Zaremba-Niedzwiedzka K."/>
            <person name="Martijn J."/>
            <person name="Lind A.E."/>
            <person name="van Eijk R."/>
            <person name="Schleper C."/>
            <person name="Guy L."/>
            <person name="Ettema T.J."/>
        </authorList>
    </citation>
    <scope>NUCLEOTIDE SEQUENCE</scope>
</reference>
<evidence type="ECO:0000259" key="1">
    <source>
        <dbReference type="SMART" id="SM00507"/>
    </source>
</evidence>
<dbReference type="GO" id="GO:0008270">
    <property type="term" value="F:zinc ion binding"/>
    <property type="evidence" value="ECO:0007669"/>
    <property type="project" value="InterPro"/>
</dbReference>
<dbReference type="InterPro" id="IPR002711">
    <property type="entry name" value="HNH"/>
</dbReference>
<dbReference type="EMBL" id="LAZR01068498">
    <property type="protein sequence ID" value="KKK49523.1"/>
    <property type="molecule type" value="Genomic_DNA"/>
</dbReference>
<dbReference type="InterPro" id="IPR013467">
    <property type="entry name" value="HNH78-like"/>
</dbReference>
<organism evidence="2">
    <name type="scientific">marine sediment metagenome</name>
    <dbReference type="NCBI Taxonomy" id="412755"/>
    <lineage>
        <taxon>unclassified sequences</taxon>
        <taxon>metagenomes</taxon>
        <taxon>ecological metagenomes</taxon>
    </lineage>
</organism>
<gene>
    <name evidence="2" type="ORF">LCGC14_3134210</name>
</gene>
<feature type="non-terminal residue" evidence="2">
    <location>
        <position position="1"/>
    </location>
</feature>
<dbReference type="InterPro" id="IPR003615">
    <property type="entry name" value="HNH_nuc"/>
</dbReference>
<dbReference type="CDD" id="cd00085">
    <property type="entry name" value="HNHc"/>
    <property type="match status" value="1"/>
</dbReference>
<dbReference type="AlphaFoldDB" id="A0A0F8VYT0"/>
<sequence length="228" mass="26832">YGSFINIPEVEKRTFENGYRHDEVRNVLFNCSHGKCAYCELKPEGSSLRVEHYLPKTLYPEGLLDWSNLLPSCEKCNSSKFTHDTKSNPIINPCETDPSPYFIFELFRIRPSPTAPDQDVATRTIHVCRLNRMELVRARSRILVRLTEYINDIDEKIMDLQQNPSNLVMKRRVLAIEESFENIEKMAGEDQHHSALIQYHLNFNLDIEQKRNFLEHCKQTHYKLFQDL</sequence>
<dbReference type="NCBIfam" id="TIGR02646">
    <property type="entry name" value="retron system putative HNH endonuclease"/>
    <property type="match status" value="1"/>
</dbReference>
<feature type="domain" description="HNH nuclease" evidence="1">
    <location>
        <begin position="23"/>
        <end position="78"/>
    </location>
</feature>
<accession>A0A0F8VYT0</accession>
<protein>
    <recommendedName>
        <fullName evidence="1">HNH nuclease domain-containing protein</fullName>
    </recommendedName>
</protein>